<sequence length="121" mass="14237">MSWKNTQQNSFADSLVVEHKSLSELDDVHNIINWNEIEQTLSNLYSSKRGAPSYPPLMMFKILILQAWYDLSDEALEKQIARDLMFRRFIDLSLSENVADHSSIWRFRQLLNTEQLLETFA</sequence>
<dbReference type="PANTHER" id="PTHR35604">
    <property type="entry name" value="TRANSPOSASE INSH FOR INSERTION SEQUENCE ELEMENT IS5A-RELATED"/>
    <property type="match status" value="1"/>
</dbReference>
<reference evidence="2 3" key="1">
    <citation type="submission" date="2020-05" db="EMBL/GenBank/DDBJ databases">
        <title>Horizontal transmission and recombination maintain forever young bacterial symbiont genomes.</title>
        <authorList>
            <person name="Russell S.L."/>
            <person name="Pepper-Tunick E."/>
            <person name="Svedberg J."/>
            <person name="Byrne A."/>
            <person name="Ruelas Castillo J."/>
            <person name="Vollmers C."/>
            <person name="Beinart R.A."/>
            <person name="Corbett-Detig R."/>
        </authorList>
    </citation>
    <scope>NUCLEOTIDE SEQUENCE [LARGE SCALE GENOMIC DNA]</scope>
    <source>
        <strain evidence="2">455</strain>
    </source>
</reference>
<dbReference type="RefSeq" id="WP_369177720.1">
    <property type="nucleotide sequence ID" value="NZ_OZ156463.1"/>
</dbReference>
<dbReference type="AlphaFoldDB" id="A0A853F4I3"/>
<name>A0A853F4I3_9GAMM</name>
<dbReference type="PANTHER" id="PTHR35604:SF2">
    <property type="entry name" value="TRANSPOSASE INSH FOR INSERTION SEQUENCE ELEMENT IS5A-RELATED"/>
    <property type="match status" value="1"/>
</dbReference>
<dbReference type="InterPro" id="IPR008490">
    <property type="entry name" value="Transposase_InsH_N"/>
</dbReference>
<proteinExistence type="predicted"/>
<protein>
    <submittedName>
        <fullName evidence="2">Transposase</fullName>
    </submittedName>
</protein>
<feature type="domain" description="Transposase InsH N-terminal" evidence="1">
    <location>
        <begin position="24"/>
        <end position="109"/>
    </location>
</feature>
<evidence type="ECO:0000259" key="1">
    <source>
        <dbReference type="Pfam" id="PF05598"/>
    </source>
</evidence>
<evidence type="ECO:0000313" key="2">
    <source>
        <dbReference type="EMBL" id="NYT27150.1"/>
    </source>
</evidence>
<accession>A0A853F4I3</accession>
<gene>
    <name evidence="2" type="ORF">H0A76_04185</name>
</gene>
<dbReference type="Pfam" id="PF05598">
    <property type="entry name" value="DUF772"/>
    <property type="match status" value="1"/>
</dbReference>
<dbReference type="EMBL" id="JACCHT010000001">
    <property type="protein sequence ID" value="NYT27150.1"/>
    <property type="molecule type" value="Genomic_DNA"/>
</dbReference>
<dbReference type="Proteomes" id="UP000568751">
    <property type="component" value="Unassembled WGS sequence"/>
</dbReference>
<evidence type="ECO:0000313" key="3">
    <source>
        <dbReference type="Proteomes" id="UP000568751"/>
    </source>
</evidence>
<comment type="caution">
    <text evidence="2">The sequence shown here is derived from an EMBL/GenBank/DDBJ whole genome shotgun (WGS) entry which is preliminary data.</text>
</comment>
<organism evidence="2 3">
    <name type="scientific">Candidatus Thiodubiliella endoseptemdiera</name>
    <dbReference type="NCBI Taxonomy" id="2738886"/>
    <lineage>
        <taxon>Bacteria</taxon>
        <taxon>Pseudomonadati</taxon>
        <taxon>Pseudomonadota</taxon>
        <taxon>Gammaproteobacteria</taxon>
        <taxon>Candidatus Pseudothioglobaceae</taxon>
        <taxon>Candidatus Thiodubiliella</taxon>
    </lineage>
</organism>